<dbReference type="EMBL" id="JAKLTQ010000010">
    <property type="protein sequence ID" value="MCG2622962.1"/>
    <property type="molecule type" value="Genomic_DNA"/>
</dbReference>
<name>A0ABS9L8H5_9MICC</name>
<evidence type="ECO:0000256" key="3">
    <source>
        <dbReference type="ARBA" id="ARBA00022729"/>
    </source>
</evidence>
<evidence type="ECO:0000256" key="2">
    <source>
        <dbReference type="ARBA" id="ARBA00007639"/>
    </source>
</evidence>
<dbReference type="Proteomes" id="UP001165368">
    <property type="component" value="Unassembled WGS sequence"/>
</dbReference>
<accession>A0ABS9L8H5</accession>
<comment type="caution">
    <text evidence="6">The sequence shown here is derived from an EMBL/GenBank/DDBJ whole genome shotgun (WGS) entry which is preliminary data.</text>
</comment>
<sequence>MRTIQQTIAAITVFAGLATLTACGGPATGGSASGSTGTVSIAYAGDQQTPFVATVTKGVEKAAGAVGNNFSVFDNHTDAAKVVNNARDAATQTPSVFVEYSSVADANDRVARIMGEAGVPVLAVQYPVGDAPLFAIDNAEVGRLGGDALADAALKKWGKGKVDSALMLALPAGGDVQLERSDAAQAALKGKLGAIDVTVGDTRLDPSVARQVSADFLSAHPGEKIAVWAHLDSMAMVAVAAAKAAGREDDVLVVGTSGDPMVVDELKREGSPLVATVGLFPEQWGKEIVNLATRIAAGEDVPKVTHPGQTRVVTAKNADDINGNE</sequence>
<dbReference type="RefSeq" id="WP_237821800.1">
    <property type="nucleotide sequence ID" value="NZ_JAKLTQ010000010.1"/>
</dbReference>
<feature type="domain" description="Periplasmic binding protein" evidence="5">
    <location>
        <begin position="47"/>
        <end position="299"/>
    </location>
</feature>
<organism evidence="6 7">
    <name type="scientific">Arthrobacter hankyongi</name>
    <dbReference type="NCBI Taxonomy" id="2904801"/>
    <lineage>
        <taxon>Bacteria</taxon>
        <taxon>Bacillati</taxon>
        <taxon>Actinomycetota</taxon>
        <taxon>Actinomycetes</taxon>
        <taxon>Micrococcales</taxon>
        <taxon>Micrococcaceae</taxon>
        <taxon>Arthrobacter</taxon>
    </lineage>
</organism>
<dbReference type="SUPFAM" id="SSF53822">
    <property type="entry name" value="Periplasmic binding protein-like I"/>
    <property type="match status" value="1"/>
</dbReference>
<keyword evidence="7" id="KW-1185">Reference proteome</keyword>
<dbReference type="PANTHER" id="PTHR46847">
    <property type="entry name" value="D-ALLOSE-BINDING PERIPLASMIC PROTEIN-RELATED"/>
    <property type="match status" value="1"/>
</dbReference>
<evidence type="ECO:0000259" key="5">
    <source>
        <dbReference type="Pfam" id="PF13407"/>
    </source>
</evidence>
<evidence type="ECO:0000256" key="4">
    <source>
        <dbReference type="SAM" id="SignalP"/>
    </source>
</evidence>
<comment type="subcellular location">
    <subcellularLocation>
        <location evidence="1">Cell envelope</location>
    </subcellularLocation>
</comment>
<evidence type="ECO:0000313" key="7">
    <source>
        <dbReference type="Proteomes" id="UP001165368"/>
    </source>
</evidence>
<evidence type="ECO:0000256" key="1">
    <source>
        <dbReference type="ARBA" id="ARBA00004196"/>
    </source>
</evidence>
<dbReference type="PROSITE" id="PS51257">
    <property type="entry name" value="PROKAR_LIPOPROTEIN"/>
    <property type="match status" value="1"/>
</dbReference>
<dbReference type="InterPro" id="IPR028082">
    <property type="entry name" value="Peripla_BP_I"/>
</dbReference>
<feature type="chain" id="PRO_5045207730" evidence="4">
    <location>
        <begin position="25"/>
        <end position="325"/>
    </location>
</feature>
<protein>
    <submittedName>
        <fullName evidence="6">Substrate-binding domain-containing protein</fullName>
    </submittedName>
</protein>
<dbReference type="Pfam" id="PF13407">
    <property type="entry name" value="Peripla_BP_4"/>
    <property type="match status" value="1"/>
</dbReference>
<proteinExistence type="inferred from homology"/>
<feature type="signal peptide" evidence="4">
    <location>
        <begin position="1"/>
        <end position="24"/>
    </location>
</feature>
<gene>
    <name evidence="6" type="ORF">LVY72_13755</name>
</gene>
<keyword evidence="3 4" id="KW-0732">Signal</keyword>
<dbReference type="PANTHER" id="PTHR46847:SF1">
    <property type="entry name" value="D-ALLOSE-BINDING PERIPLASMIC PROTEIN-RELATED"/>
    <property type="match status" value="1"/>
</dbReference>
<dbReference type="InterPro" id="IPR025997">
    <property type="entry name" value="SBP_2_dom"/>
</dbReference>
<evidence type="ECO:0000313" key="6">
    <source>
        <dbReference type="EMBL" id="MCG2622962.1"/>
    </source>
</evidence>
<comment type="similarity">
    <text evidence="2">Belongs to the bacterial solute-binding protein 2 family.</text>
</comment>
<dbReference type="Gene3D" id="3.40.50.2300">
    <property type="match status" value="2"/>
</dbReference>
<reference evidence="6" key="1">
    <citation type="submission" date="2022-01" db="EMBL/GenBank/DDBJ databases">
        <authorList>
            <person name="Jo J.-H."/>
            <person name="Im W.-T."/>
        </authorList>
    </citation>
    <scope>NUCLEOTIDE SEQUENCE</scope>
    <source>
        <strain evidence="6">I2-34</strain>
    </source>
</reference>